<evidence type="ECO:0000313" key="2">
    <source>
        <dbReference type="Proteomes" id="UP000735302"/>
    </source>
</evidence>
<dbReference type="EMBL" id="BLXT01005762">
    <property type="protein sequence ID" value="GFO25573.1"/>
    <property type="molecule type" value="Genomic_DNA"/>
</dbReference>
<comment type="caution">
    <text evidence="1">The sequence shown here is derived from an EMBL/GenBank/DDBJ whole genome shotgun (WGS) entry which is preliminary data.</text>
</comment>
<proteinExistence type="predicted"/>
<evidence type="ECO:0000313" key="1">
    <source>
        <dbReference type="EMBL" id="GFO25573.1"/>
    </source>
</evidence>
<accession>A0AAV4C3K5</accession>
<reference evidence="1 2" key="1">
    <citation type="journal article" date="2021" name="Elife">
        <title>Chloroplast acquisition without the gene transfer in kleptoplastic sea slugs, Plakobranchus ocellatus.</title>
        <authorList>
            <person name="Maeda T."/>
            <person name="Takahashi S."/>
            <person name="Yoshida T."/>
            <person name="Shimamura S."/>
            <person name="Takaki Y."/>
            <person name="Nagai Y."/>
            <person name="Toyoda A."/>
            <person name="Suzuki Y."/>
            <person name="Arimoto A."/>
            <person name="Ishii H."/>
            <person name="Satoh N."/>
            <person name="Nishiyama T."/>
            <person name="Hasebe M."/>
            <person name="Maruyama T."/>
            <person name="Minagawa J."/>
            <person name="Obokata J."/>
            <person name="Shigenobu S."/>
        </authorList>
    </citation>
    <scope>NUCLEOTIDE SEQUENCE [LARGE SCALE GENOMIC DNA]</scope>
</reference>
<keyword evidence="2" id="KW-1185">Reference proteome</keyword>
<gene>
    <name evidence="1" type="ORF">PoB_005207800</name>
</gene>
<dbReference type="AlphaFoldDB" id="A0AAV4C3K5"/>
<name>A0AAV4C3K5_9GAST</name>
<organism evidence="1 2">
    <name type="scientific">Plakobranchus ocellatus</name>
    <dbReference type="NCBI Taxonomy" id="259542"/>
    <lineage>
        <taxon>Eukaryota</taxon>
        <taxon>Metazoa</taxon>
        <taxon>Spiralia</taxon>
        <taxon>Lophotrochozoa</taxon>
        <taxon>Mollusca</taxon>
        <taxon>Gastropoda</taxon>
        <taxon>Heterobranchia</taxon>
        <taxon>Euthyneura</taxon>
        <taxon>Panpulmonata</taxon>
        <taxon>Sacoglossa</taxon>
        <taxon>Placobranchoidea</taxon>
        <taxon>Plakobranchidae</taxon>
        <taxon>Plakobranchus</taxon>
    </lineage>
</organism>
<dbReference type="Proteomes" id="UP000735302">
    <property type="component" value="Unassembled WGS sequence"/>
</dbReference>
<sequence>MTISCKLTFQTEQKLETANAISQSVKYTCSVEQSSLQEGYGSIFLSTLANRTAICSNLETVDTKHEAHDVGALLWRCEVEISTKL</sequence>
<protein>
    <submittedName>
        <fullName evidence="1">Uncharacterized protein</fullName>
    </submittedName>
</protein>